<evidence type="ECO:0000313" key="1">
    <source>
        <dbReference type="EMBL" id="KKK46606.1"/>
    </source>
</evidence>
<reference evidence="1" key="1">
    <citation type="journal article" date="2015" name="Nature">
        <title>Complex archaea that bridge the gap between prokaryotes and eukaryotes.</title>
        <authorList>
            <person name="Spang A."/>
            <person name="Saw J.H."/>
            <person name="Jorgensen S.L."/>
            <person name="Zaremba-Niedzwiedzka K."/>
            <person name="Martijn J."/>
            <person name="Lind A.E."/>
            <person name="van Eijk R."/>
            <person name="Schleper C."/>
            <person name="Guy L."/>
            <person name="Ettema T.J."/>
        </authorList>
    </citation>
    <scope>NUCLEOTIDE SEQUENCE</scope>
</reference>
<dbReference type="EMBL" id="LAZR01069994">
    <property type="protein sequence ID" value="KKK46606.1"/>
    <property type="molecule type" value="Genomic_DNA"/>
</dbReference>
<sequence length="38" mass="4423">MKVAVSILMNNEAPRLTQLIGHLKFLDKKCGIYFWDDN</sequence>
<dbReference type="AlphaFoldDB" id="A0A0F8YEY3"/>
<gene>
    <name evidence="1" type="ORF">LCGC14_3163580</name>
</gene>
<comment type="caution">
    <text evidence="1">The sequence shown here is derived from an EMBL/GenBank/DDBJ whole genome shotgun (WGS) entry which is preliminary data.</text>
</comment>
<organism evidence="1">
    <name type="scientific">marine sediment metagenome</name>
    <dbReference type="NCBI Taxonomy" id="412755"/>
    <lineage>
        <taxon>unclassified sequences</taxon>
        <taxon>metagenomes</taxon>
        <taxon>ecological metagenomes</taxon>
    </lineage>
</organism>
<protein>
    <recommendedName>
        <fullName evidence="2">Glycosyltransferase 2-like domain-containing protein</fullName>
    </recommendedName>
</protein>
<accession>A0A0F8YEY3</accession>
<evidence type="ECO:0008006" key="2">
    <source>
        <dbReference type="Google" id="ProtNLM"/>
    </source>
</evidence>
<proteinExistence type="predicted"/>
<feature type="non-terminal residue" evidence="1">
    <location>
        <position position="38"/>
    </location>
</feature>
<name>A0A0F8YEY3_9ZZZZ</name>